<keyword evidence="2" id="KW-1185">Reference proteome</keyword>
<protein>
    <submittedName>
        <fullName evidence="1">Sulfur carrier protein ThiS</fullName>
    </submittedName>
</protein>
<dbReference type="InterPro" id="IPR003749">
    <property type="entry name" value="ThiS/MoaD-like"/>
</dbReference>
<dbReference type="OrthoDB" id="163636at2"/>
<evidence type="ECO:0000313" key="2">
    <source>
        <dbReference type="Proteomes" id="UP000199147"/>
    </source>
</evidence>
<accession>A0A0H5RRT4</accession>
<name>A0A0H5RRT4_9MYCO</name>
<dbReference type="AlphaFoldDB" id="A0A0H5RRT4"/>
<reference evidence="2" key="1">
    <citation type="submission" date="2015-07" db="EMBL/GenBank/DDBJ databases">
        <authorList>
            <person name="Urmite Genomes"/>
        </authorList>
    </citation>
    <scope>NUCLEOTIDE SEQUENCE [LARGE SCALE GENOMIC DNA]</scope>
    <source>
        <strain evidence="2">type strain: ATCC 49404</strain>
    </source>
</reference>
<dbReference type="Pfam" id="PF02597">
    <property type="entry name" value="ThiS"/>
    <property type="match status" value="1"/>
</dbReference>
<dbReference type="STRING" id="146018.BN2156_03395"/>
<dbReference type="InterPro" id="IPR012675">
    <property type="entry name" value="Beta-grasp_dom_sf"/>
</dbReference>
<dbReference type="RefSeq" id="WP_003883098.1">
    <property type="nucleotide sequence ID" value="NZ_CWKH01000002.1"/>
</dbReference>
<dbReference type="GeneID" id="93411266"/>
<dbReference type="NCBIfam" id="TIGR01683">
    <property type="entry name" value="thiS"/>
    <property type="match status" value="1"/>
</dbReference>
<dbReference type="EMBL" id="CWKH01000002">
    <property type="protein sequence ID" value="CRZ16526.1"/>
    <property type="molecule type" value="Genomic_DNA"/>
</dbReference>
<organism evidence="1 2">
    <name type="scientific">Mycolicibacterium neworleansense</name>
    <dbReference type="NCBI Taxonomy" id="146018"/>
    <lineage>
        <taxon>Bacteria</taxon>
        <taxon>Bacillati</taxon>
        <taxon>Actinomycetota</taxon>
        <taxon>Actinomycetes</taxon>
        <taxon>Mycobacteriales</taxon>
        <taxon>Mycobacteriaceae</taxon>
        <taxon>Mycolicibacterium</taxon>
    </lineage>
</organism>
<proteinExistence type="predicted"/>
<evidence type="ECO:0000313" key="1">
    <source>
        <dbReference type="EMBL" id="CRZ16526.1"/>
    </source>
</evidence>
<gene>
    <name evidence="1" type="primary">thiS</name>
    <name evidence="1" type="ORF">BN2156_03395</name>
</gene>
<dbReference type="Gene3D" id="3.10.20.30">
    <property type="match status" value="1"/>
</dbReference>
<dbReference type="Proteomes" id="UP000199147">
    <property type="component" value="Unassembled WGS sequence"/>
</dbReference>
<dbReference type="PANTHER" id="PTHR34472">
    <property type="entry name" value="SULFUR CARRIER PROTEIN THIS"/>
    <property type="match status" value="1"/>
</dbReference>
<dbReference type="CDD" id="cd00565">
    <property type="entry name" value="Ubl_ThiS"/>
    <property type="match status" value="1"/>
</dbReference>
<dbReference type="PANTHER" id="PTHR34472:SF1">
    <property type="entry name" value="SULFUR CARRIER PROTEIN THIS"/>
    <property type="match status" value="1"/>
</dbReference>
<dbReference type="SUPFAM" id="SSF54285">
    <property type="entry name" value="MoaD/ThiS"/>
    <property type="match status" value="1"/>
</dbReference>
<dbReference type="InterPro" id="IPR010035">
    <property type="entry name" value="Thi_S"/>
</dbReference>
<sequence>MITITVNNETLEVDEQTTIEGLLETRGFPDKGIAVALDWSVLPRSEWDRTLSEGARVEVVTAVQGG</sequence>
<dbReference type="InterPro" id="IPR016155">
    <property type="entry name" value="Mopterin_synth/thiamin_S_b"/>
</dbReference>